<evidence type="ECO:0000256" key="1">
    <source>
        <dbReference type="SAM" id="Phobius"/>
    </source>
</evidence>
<protein>
    <recommendedName>
        <fullName evidence="4">Transmembrane protein</fullName>
    </recommendedName>
</protein>
<keyword evidence="1" id="KW-0812">Transmembrane</keyword>
<sequence length="172" mass="19767">MTTYQIADLIISGFAAVGTSGATILALYFWYRDEALKLRFHGVHGEAFGSVQNIDGGYLVLRFTNTGYRPISLELAGIKFIKGRCFRKKYTIVDFSMQNNNLAENRLPTILQHGDSYMYVTPWDLFLDLCRANEFRKISVYAYVSSLKKEIKFKLARDILEDLDKHLCRSRS</sequence>
<dbReference type="EMBL" id="DACSEI010000001">
    <property type="protein sequence ID" value="HAT1595029.1"/>
    <property type="molecule type" value="Genomic_DNA"/>
</dbReference>
<evidence type="ECO:0000313" key="2">
    <source>
        <dbReference type="EMBL" id="HAT1595029.1"/>
    </source>
</evidence>
<proteinExistence type="predicted"/>
<organism evidence="2 3">
    <name type="scientific">Legionella pneumophila</name>
    <dbReference type="NCBI Taxonomy" id="446"/>
    <lineage>
        <taxon>Bacteria</taxon>
        <taxon>Pseudomonadati</taxon>
        <taxon>Pseudomonadota</taxon>
        <taxon>Gammaproteobacteria</taxon>
        <taxon>Legionellales</taxon>
        <taxon>Legionellaceae</taxon>
        <taxon>Legionella</taxon>
    </lineage>
</organism>
<evidence type="ECO:0000313" key="3">
    <source>
        <dbReference type="Proteomes" id="UP000861567"/>
    </source>
</evidence>
<dbReference type="RefSeq" id="WP_014844218.1">
    <property type="nucleotide sequence ID" value="NZ_BBUI01000021.1"/>
</dbReference>
<gene>
    <name evidence="2" type="ORF">I8Y58_000218</name>
</gene>
<dbReference type="AlphaFoldDB" id="A0AAN5R327"/>
<keyword evidence="1" id="KW-0472">Membrane</keyword>
<comment type="caution">
    <text evidence="2">The sequence shown here is derived from an EMBL/GenBank/DDBJ whole genome shotgun (WGS) entry which is preliminary data.</text>
</comment>
<name>A0AAN5R327_LEGPN</name>
<reference evidence="2" key="1">
    <citation type="journal article" date="2018" name="Genome Biol.">
        <title>SKESA: strategic k-mer extension for scrupulous assemblies.</title>
        <authorList>
            <person name="Souvorov A."/>
            <person name="Agarwala R."/>
            <person name="Lipman D.J."/>
        </authorList>
    </citation>
    <scope>NUCLEOTIDE SEQUENCE</scope>
    <source>
        <strain evidence="2">D3612</strain>
    </source>
</reference>
<feature type="transmembrane region" description="Helical" evidence="1">
    <location>
        <begin position="6"/>
        <end position="31"/>
    </location>
</feature>
<accession>A0AAN5R327</accession>
<evidence type="ECO:0008006" key="4">
    <source>
        <dbReference type="Google" id="ProtNLM"/>
    </source>
</evidence>
<reference evidence="2" key="2">
    <citation type="submission" date="2020-11" db="EMBL/GenBank/DDBJ databases">
        <authorList>
            <consortium name="NCBI Pathogen Detection Project"/>
        </authorList>
    </citation>
    <scope>NUCLEOTIDE SEQUENCE</scope>
    <source>
        <strain evidence="2">D3612</strain>
    </source>
</reference>
<dbReference type="Proteomes" id="UP000861567">
    <property type="component" value="Unassembled WGS sequence"/>
</dbReference>
<keyword evidence="1" id="KW-1133">Transmembrane helix</keyword>